<dbReference type="RefSeq" id="WP_015109364.1">
    <property type="nucleotide sequence ID" value="NC_019675.1"/>
</dbReference>
<sequence length="152" mass="16715">MPLRSASEFPITPDPEALEGTYQDCRAALVSANRSRGVLKAQSDRRGVVITELQRELVELEADLADEGRAKARLHALNAKLGSVIRELEETGDAMVGLIDESERQSGFWLVEMFRRLIEQATRWRTVKAKAAALAAEAVEETNPSDQLGGQP</sequence>
<dbReference type="AlphaFoldDB" id="K9P8N0"/>
<name>K9P8N0_CYAGP</name>
<reference evidence="2" key="1">
    <citation type="journal article" date="2013" name="Proc. Natl. Acad. Sci. U.S.A.">
        <title>Improving the coverage of the cyanobacterial phylum using diversity-driven genome sequencing.</title>
        <authorList>
            <person name="Shih P.M."/>
            <person name="Wu D."/>
            <person name="Latifi A."/>
            <person name="Axen S.D."/>
            <person name="Fewer D.P."/>
            <person name="Talla E."/>
            <person name="Calteau A."/>
            <person name="Cai F."/>
            <person name="Tandeau de Marsac N."/>
            <person name="Rippka R."/>
            <person name="Herdman M."/>
            <person name="Sivonen K."/>
            <person name="Coursin T."/>
            <person name="Laurent T."/>
            <person name="Goodwin L."/>
            <person name="Nolan M."/>
            <person name="Davenport K.W."/>
            <person name="Han C.S."/>
            <person name="Rubin E.M."/>
            <person name="Eisen J.A."/>
            <person name="Woyke T."/>
            <person name="Gugger M."/>
            <person name="Kerfeld C.A."/>
        </authorList>
    </citation>
    <scope>NUCLEOTIDE SEQUENCE [LARGE SCALE GENOMIC DNA]</scope>
    <source>
        <strain evidence="2">ATCC 27147 / PCC 6307</strain>
    </source>
</reference>
<gene>
    <name evidence="1" type="ordered locus">Cyagr_1772</name>
</gene>
<dbReference type="EMBL" id="CP003495">
    <property type="protein sequence ID" value="AFY28914.1"/>
    <property type="molecule type" value="Genomic_DNA"/>
</dbReference>
<evidence type="ECO:0000313" key="2">
    <source>
        <dbReference type="Proteomes" id="UP000010388"/>
    </source>
</evidence>
<accession>K9P8N0</accession>
<proteinExistence type="predicted"/>
<evidence type="ECO:0000313" key="1">
    <source>
        <dbReference type="EMBL" id="AFY28914.1"/>
    </source>
</evidence>
<dbReference type="OrthoDB" id="556927at2"/>
<dbReference type="PATRIC" id="fig|292564.3.peg.1680"/>
<protein>
    <submittedName>
        <fullName evidence="1">Uncharacterized protein</fullName>
    </submittedName>
</protein>
<dbReference type="Proteomes" id="UP000010388">
    <property type="component" value="Chromosome"/>
</dbReference>
<organism evidence="1 2">
    <name type="scientific">Cyanobium gracile (strain ATCC 27147 / PCC 6307)</name>
    <dbReference type="NCBI Taxonomy" id="292564"/>
    <lineage>
        <taxon>Bacteria</taxon>
        <taxon>Bacillati</taxon>
        <taxon>Cyanobacteriota</taxon>
        <taxon>Cyanophyceae</taxon>
        <taxon>Synechococcales</taxon>
        <taxon>Prochlorococcaceae</taxon>
        <taxon>Cyanobium</taxon>
    </lineage>
</organism>
<dbReference type="KEGG" id="cgc:Cyagr_1772"/>
<dbReference type="HOGENOM" id="CLU_144673_0_0_3"/>
<dbReference type="STRING" id="292564.Cyagr_1772"/>
<dbReference type="eggNOG" id="ENOG5030R18">
    <property type="taxonomic scope" value="Bacteria"/>
</dbReference>